<evidence type="ECO:0000313" key="8">
    <source>
        <dbReference type="Proteomes" id="UP001652625"/>
    </source>
</evidence>
<protein>
    <submittedName>
        <fullName evidence="9">Phospholipid phosphatase 3</fullName>
    </submittedName>
</protein>
<evidence type="ECO:0000256" key="5">
    <source>
        <dbReference type="ARBA" id="ARBA00023136"/>
    </source>
</evidence>
<dbReference type="CDD" id="cd03384">
    <property type="entry name" value="PAP2_wunen"/>
    <property type="match status" value="1"/>
</dbReference>
<feature type="transmembrane region" description="Helical" evidence="6">
    <location>
        <begin position="216"/>
        <end position="234"/>
    </location>
</feature>
<evidence type="ECO:0000256" key="2">
    <source>
        <dbReference type="ARBA" id="ARBA00008816"/>
    </source>
</evidence>
<dbReference type="Gene3D" id="1.20.144.10">
    <property type="entry name" value="Phosphatidic acid phosphatase type 2/haloperoxidase"/>
    <property type="match status" value="1"/>
</dbReference>
<accession>A0ABM4C8I0</accession>
<dbReference type="Proteomes" id="UP001652625">
    <property type="component" value="Chromosome 07"/>
</dbReference>
<dbReference type="InterPro" id="IPR043216">
    <property type="entry name" value="PAP-like"/>
</dbReference>
<dbReference type="RefSeq" id="XP_065657912.1">
    <property type="nucleotide sequence ID" value="XM_065801840.1"/>
</dbReference>
<feature type="transmembrane region" description="Helical" evidence="6">
    <location>
        <begin position="54"/>
        <end position="78"/>
    </location>
</feature>
<dbReference type="SUPFAM" id="SSF48317">
    <property type="entry name" value="Acid phosphatase/Vanadium-dependent haloperoxidase"/>
    <property type="match status" value="1"/>
</dbReference>
<evidence type="ECO:0000259" key="7">
    <source>
        <dbReference type="SMART" id="SM00014"/>
    </source>
</evidence>
<organism evidence="8 9">
    <name type="scientific">Hydra vulgaris</name>
    <name type="common">Hydra</name>
    <name type="synonym">Hydra attenuata</name>
    <dbReference type="NCBI Taxonomy" id="6087"/>
    <lineage>
        <taxon>Eukaryota</taxon>
        <taxon>Metazoa</taxon>
        <taxon>Cnidaria</taxon>
        <taxon>Hydrozoa</taxon>
        <taxon>Hydroidolina</taxon>
        <taxon>Anthoathecata</taxon>
        <taxon>Aplanulata</taxon>
        <taxon>Hydridae</taxon>
        <taxon>Hydra</taxon>
    </lineage>
</organism>
<evidence type="ECO:0000256" key="4">
    <source>
        <dbReference type="ARBA" id="ARBA00022989"/>
    </source>
</evidence>
<feature type="transmembrane region" description="Helical" evidence="6">
    <location>
        <begin position="114"/>
        <end position="135"/>
    </location>
</feature>
<dbReference type="PANTHER" id="PTHR10165:SF103">
    <property type="entry name" value="PHOSPHOLIPID PHOSPHATASE HOMOLOG 1.2 HOMOLOG"/>
    <property type="match status" value="1"/>
</dbReference>
<dbReference type="SMART" id="SM00014">
    <property type="entry name" value="acidPPc"/>
    <property type="match status" value="1"/>
</dbReference>
<evidence type="ECO:0000256" key="1">
    <source>
        <dbReference type="ARBA" id="ARBA00004141"/>
    </source>
</evidence>
<keyword evidence="4 6" id="KW-1133">Transmembrane helix</keyword>
<gene>
    <name evidence="9" type="primary">LOC100212885</name>
</gene>
<keyword evidence="5 6" id="KW-0472">Membrane</keyword>
<dbReference type="GeneID" id="100212885"/>
<name>A0ABM4C8I0_HYDVU</name>
<feature type="transmembrane region" description="Helical" evidence="6">
    <location>
        <begin position="12"/>
        <end position="34"/>
    </location>
</feature>
<reference evidence="9" key="1">
    <citation type="submission" date="2025-08" db="UniProtKB">
        <authorList>
            <consortium name="RefSeq"/>
        </authorList>
    </citation>
    <scope>IDENTIFICATION</scope>
</reference>
<evidence type="ECO:0000256" key="3">
    <source>
        <dbReference type="ARBA" id="ARBA00022692"/>
    </source>
</evidence>
<feature type="transmembrane region" description="Helical" evidence="6">
    <location>
        <begin position="186"/>
        <end position="209"/>
    </location>
</feature>
<sequence>MANLLSIGRRTSNWLVIISLSVIFYIFGKVLPSFKQGFFCDDESIKKPYVSQETIPFSVLLLVSTFLIVFVVCLIDFINFIYWKKKNATCEDVIETTLCCFKISNWISRLIKRLWLILCGALIVNIITNIGKVMVGRLRPHFLTVCQPDYSKFNCSSGYITSDVCTGDIKKIIEARKSFPSGHSSYAIFVAVLLSLYIEYVIVTSQIYLLKPFAQLTLICLGLACSFTRISDYFHHWSDVLAGLIIGTLLAYYTVFYLMNLPHEEKMVRNARINSANDYHDLEIGSLKNSSSNFQSDE</sequence>
<feature type="domain" description="Phosphatidic acid phosphatase type 2/haloperoxidase" evidence="7">
    <location>
        <begin position="114"/>
        <end position="255"/>
    </location>
</feature>
<evidence type="ECO:0000256" key="6">
    <source>
        <dbReference type="SAM" id="Phobius"/>
    </source>
</evidence>
<evidence type="ECO:0000313" key="9">
    <source>
        <dbReference type="RefSeq" id="XP_065657912.1"/>
    </source>
</evidence>
<dbReference type="InterPro" id="IPR036938">
    <property type="entry name" value="PAP2/HPO_sf"/>
</dbReference>
<comment type="subcellular location">
    <subcellularLocation>
        <location evidence="1">Membrane</location>
        <topology evidence="1">Multi-pass membrane protein</topology>
    </subcellularLocation>
</comment>
<proteinExistence type="inferred from homology"/>
<dbReference type="InterPro" id="IPR000326">
    <property type="entry name" value="PAP2/HPO"/>
</dbReference>
<keyword evidence="8" id="KW-1185">Reference proteome</keyword>
<feature type="transmembrane region" description="Helical" evidence="6">
    <location>
        <begin position="240"/>
        <end position="259"/>
    </location>
</feature>
<comment type="similarity">
    <text evidence="2">Belongs to the PA-phosphatase related phosphoesterase family.</text>
</comment>
<dbReference type="Pfam" id="PF01569">
    <property type="entry name" value="PAP2"/>
    <property type="match status" value="1"/>
</dbReference>
<dbReference type="PANTHER" id="PTHR10165">
    <property type="entry name" value="LIPID PHOSPHATE PHOSPHATASE"/>
    <property type="match status" value="1"/>
</dbReference>
<keyword evidence="3 6" id="KW-0812">Transmembrane</keyword>